<sequence>MKTLAATLLGTMLNLSVQAQQTHMEQPKATGYAPVNGLKMYYEIYGDGAIPLVLIHGGGSTIETTFGNILPKLAAFSKLIAVELQAHGRTSDRDAPESFQQDADDVAALLRYLKVGKANILGFSDGGCTTMQLAGRHPELINKIIVVASNYTRAGMIDGFFEMMDNASLDNMPAPLKEYYLKVNPDPKGLQTMFNKDRERRRTFADWPQSDLTRIQAPALIMTGDKDVIKTEHIVEISKLIPKAELVILPGVHGALLGEICTAKAGSRQPEITATLVREFLEGN</sequence>
<feature type="chain" id="PRO_5015112290" evidence="1">
    <location>
        <begin position="20"/>
        <end position="284"/>
    </location>
</feature>
<name>A0A2P8FZR4_9BACT</name>
<comment type="caution">
    <text evidence="3">The sequence shown here is derived from an EMBL/GenBank/DDBJ whole genome shotgun (WGS) entry which is preliminary data.</text>
</comment>
<dbReference type="SUPFAM" id="SSF53474">
    <property type="entry name" value="alpha/beta-Hydrolases"/>
    <property type="match status" value="1"/>
</dbReference>
<accession>A0A2P8FZR4</accession>
<dbReference type="InterPro" id="IPR000073">
    <property type="entry name" value="AB_hydrolase_1"/>
</dbReference>
<dbReference type="Gene3D" id="3.40.50.1820">
    <property type="entry name" value="alpha/beta hydrolase"/>
    <property type="match status" value="1"/>
</dbReference>
<reference evidence="3 4" key="1">
    <citation type="submission" date="2018-03" db="EMBL/GenBank/DDBJ databases">
        <title>Genomic Encyclopedia of Archaeal and Bacterial Type Strains, Phase II (KMG-II): from individual species to whole genera.</title>
        <authorList>
            <person name="Goeker M."/>
        </authorList>
    </citation>
    <scope>NUCLEOTIDE SEQUENCE [LARGE SCALE GENOMIC DNA]</scope>
    <source>
        <strain evidence="3 4">DSM 29057</strain>
    </source>
</reference>
<dbReference type="PANTHER" id="PTHR46331:SF2">
    <property type="entry name" value="VALACYCLOVIR HYDROLASE"/>
    <property type="match status" value="1"/>
</dbReference>
<dbReference type="EMBL" id="PYAS01000008">
    <property type="protein sequence ID" value="PSL27212.1"/>
    <property type="molecule type" value="Genomic_DNA"/>
</dbReference>
<evidence type="ECO:0000313" key="3">
    <source>
        <dbReference type="EMBL" id="PSL27212.1"/>
    </source>
</evidence>
<dbReference type="InterPro" id="IPR029058">
    <property type="entry name" value="AB_hydrolase_fold"/>
</dbReference>
<dbReference type="Proteomes" id="UP000241964">
    <property type="component" value="Unassembled WGS sequence"/>
</dbReference>
<organism evidence="3 4">
    <name type="scientific">Dyadobacter jiangsuensis</name>
    <dbReference type="NCBI Taxonomy" id="1591085"/>
    <lineage>
        <taxon>Bacteria</taxon>
        <taxon>Pseudomonadati</taxon>
        <taxon>Bacteroidota</taxon>
        <taxon>Cytophagia</taxon>
        <taxon>Cytophagales</taxon>
        <taxon>Spirosomataceae</taxon>
        <taxon>Dyadobacter</taxon>
    </lineage>
</organism>
<proteinExistence type="predicted"/>
<keyword evidence="4" id="KW-1185">Reference proteome</keyword>
<evidence type="ECO:0000256" key="1">
    <source>
        <dbReference type="SAM" id="SignalP"/>
    </source>
</evidence>
<dbReference type="Pfam" id="PF00561">
    <property type="entry name" value="Abhydrolase_1"/>
    <property type="match status" value="1"/>
</dbReference>
<feature type="signal peptide" evidence="1">
    <location>
        <begin position="1"/>
        <end position="19"/>
    </location>
</feature>
<dbReference type="PANTHER" id="PTHR46331">
    <property type="entry name" value="VALACYCLOVIR HYDROLASE"/>
    <property type="match status" value="1"/>
</dbReference>
<dbReference type="GO" id="GO:0017171">
    <property type="term" value="F:serine hydrolase activity"/>
    <property type="evidence" value="ECO:0007669"/>
    <property type="project" value="TreeGrafter"/>
</dbReference>
<gene>
    <name evidence="3" type="ORF">CLV60_10866</name>
</gene>
<keyword evidence="1" id="KW-0732">Signal</keyword>
<evidence type="ECO:0000259" key="2">
    <source>
        <dbReference type="Pfam" id="PF00561"/>
    </source>
</evidence>
<feature type="domain" description="AB hydrolase-1" evidence="2">
    <location>
        <begin position="51"/>
        <end position="157"/>
    </location>
</feature>
<protein>
    <submittedName>
        <fullName evidence="3">Pimeloyl-ACP methyl ester carboxylesterase</fullName>
    </submittedName>
</protein>
<evidence type="ECO:0000313" key="4">
    <source>
        <dbReference type="Proteomes" id="UP000241964"/>
    </source>
</evidence>
<dbReference type="AlphaFoldDB" id="A0A2P8FZR4"/>